<protein>
    <recommendedName>
        <fullName evidence="4">SH3 domain-containing protein</fullName>
    </recommendedName>
</protein>
<dbReference type="EMBL" id="JBHUFD010000018">
    <property type="protein sequence ID" value="MFD1874573.1"/>
    <property type="molecule type" value="Genomic_DNA"/>
</dbReference>
<organism evidence="2 3">
    <name type="scientific">Hymenobacter bucti</name>
    <dbReference type="NCBI Taxonomy" id="1844114"/>
    <lineage>
        <taxon>Bacteria</taxon>
        <taxon>Pseudomonadati</taxon>
        <taxon>Bacteroidota</taxon>
        <taxon>Cytophagia</taxon>
        <taxon>Cytophagales</taxon>
        <taxon>Hymenobacteraceae</taxon>
        <taxon>Hymenobacter</taxon>
    </lineage>
</organism>
<keyword evidence="3" id="KW-1185">Reference proteome</keyword>
<feature type="transmembrane region" description="Helical" evidence="1">
    <location>
        <begin position="150"/>
        <end position="168"/>
    </location>
</feature>
<keyword evidence="1" id="KW-1133">Transmembrane helix</keyword>
<evidence type="ECO:0000313" key="2">
    <source>
        <dbReference type="EMBL" id="MFD1874573.1"/>
    </source>
</evidence>
<dbReference type="Proteomes" id="UP001597197">
    <property type="component" value="Unassembled WGS sequence"/>
</dbReference>
<feature type="transmembrane region" description="Helical" evidence="1">
    <location>
        <begin position="119"/>
        <end position="138"/>
    </location>
</feature>
<keyword evidence="1" id="KW-0812">Transmembrane</keyword>
<evidence type="ECO:0000313" key="3">
    <source>
        <dbReference type="Proteomes" id="UP001597197"/>
    </source>
</evidence>
<proteinExistence type="predicted"/>
<keyword evidence="1" id="KW-0472">Membrane</keyword>
<accession>A0ABW4QY93</accession>
<evidence type="ECO:0008006" key="4">
    <source>
        <dbReference type="Google" id="ProtNLM"/>
    </source>
</evidence>
<reference evidence="3" key="1">
    <citation type="journal article" date="2019" name="Int. J. Syst. Evol. Microbiol.">
        <title>The Global Catalogue of Microorganisms (GCM) 10K type strain sequencing project: providing services to taxonomists for standard genome sequencing and annotation.</title>
        <authorList>
            <consortium name="The Broad Institute Genomics Platform"/>
            <consortium name="The Broad Institute Genome Sequencing Center for Infectious Disease"/>
            <person name="Wu L."/>
            <person name="Ma J."/>
        </authorList>
    </citation>
    <scope>NUCLEOTIDE SEQUENCE [LARGE SCALE GENOMIC DNA]</scope>
    <source>
        <strain evidence="3">CGMCC 1.15795</strain>
    </source>
</reference>
<feature type="transmembrane region" description="Helical" evidence="1">
    <location>
        <begin position="174"/>
        <end position="193"/>
    </location>
</feature>
<dbReference type="RefSeq" id="WP_382316495.1">
    <property type="nucleotide sequence ID" value="NZ_JBHUFD010000018.1"/>
</dbReference>
<gene>
    <name evidence="2" type="ORF">ACFSDX_19200</name>
</gene>
<name>A0ABW4QY93_9BACT</name>
<evidence type="ECO:0000256" key="1">
    <source>
        <dbReference type="SAM" id="Phobius"/>
    </source>
</evidence>
<comment type="caution">
    <text evidence="2">The sequence shown here is derived from an EMBL/GenBank/DDBJ whole genome shotgun (WGS) entry which is preliminary data.</text>
</comment>
<sequence>MASPTESKNNLVSAAQAPLASTQQADSLFEQGQFGAVLPLYRAQIWQERQVSARLLLRLAYAEHQQAHYAAELLYLNMAQARQPRLSTWRQLASLAQRQRLVGYPTTWQQEVRVQVQRYYYPVLQGLLTGAVLLAVFFLLRRGRTSRGGWVAYGAYLLGTGAYLYWLQPVPTGIVARAGVALMAGPGAGAAWLSTAAPGDRLPVLGHQDIWLRVRWQERVAYVRADDTFVIE</sequence>